<feature type="region of interest" description="Disordered" evidence="1">
    <location>
        <begin position="1"/>
        <end position="70"/>
    </location>
</feature>
<dbReference type="OMA" id="AREGYMF"/>
<dbReference type="AlphaFoldDB" id="M7SXH8"/>
<dbReference type="SUPFAM" id="SSF46689">
    <property type="entry name" value="Homeodomain-like"/>
    <property type="match status" value="1"/>
</dbReference>
<dbReference type="CDD" id="cd00167">
    <property type="entry name" value="SANT"/>
    <property type="match status" value="1"/>
</dbReference>
<dbReference type="OrthoDB" id="5334491at2759"/>
<evidence type="ECO:0000256" key="1">
    <source>
        <dbReference type="SAM" id="MobiDB-lite"/>
    </source>
</evidence>
<evidence type="ECO:0000259" key="2">
    <source>
        <dbReference type="PROSITE" id="PS50090"/>
    </source>
</evidence>
<dbReference type="Proteomes" id="UP000012174">
    <property type="component" value="Unassembled WGS sequence"/>
</dbReference>
<reference evidence="4" key="1">
    <citation type="journal article" date="2013" name="Genome Announc.">
        <title>Draft genome sequence of the grapevine dieback fungus Eutypa lata UCR-EL1.</title>
        <authorList>
            <person name="Blanco-Ulate B."/>
            <person name="Rolshausen P.E."/>
            <person name="Cantu D."/>
        </authorList>
    </citation>
    <scope>NUCLEOTIDE SEQUENCE [LARGE SCALE GENOMIC DNA]</scope>
    <source>
        <strain evidence="4">UCR-EL1</strain>
    </source>
</reference>
<keyword evidence="3" id="KW-0238">DNA-binding</keyword>
<dbReference type="Pfam" id="PF13921">
    <property type="entry name" value="Myb_DNA-bind_6"/>
    <property type="match status" value="1"/>
</dbReference>
<dbReference type="EMBL" id="KB707461">
    <property type="protein sequence ID" value="EMR62266.1"/>
    <property type="molecule type" value="Genomic_DNA"/>
</dbReference>
<protein>
    <submittedName>
        <fullName evidence="3">Putative dna-binding protein</fullName>
    </submittedName>
</protein>
<dbReference type="InterPro" id="IPR001005">
    <property type="entry name" value="SANT/Myb"/>
</dbReference>
<dbReference type="InterPro" id="IPR009057">
    <property type="entry name" value="Homeodomain-like_sf"/>
</dbReference>
<dbReference type="KEGG" id="ela:UCREL1_10798"/>
<gene>
    <name evidence="3" type="ORF">UCREL1_10798</name>
</gene>
<dbReference type="Gene3D" id="1.10.10.60">
    <property type="entry name" value="Homeodomain-like"/>
    <property type="match status" value="1"/>
</dbReference>
<accession>M7SXH8</accession>
<feature type="compositionally biased region" description="Basic and acidic residues" evidence="1">
    <location>
        <begin position="38"/>
        <end position="48"/>
    </location>
</feature>
<dbReference type="HOGENOM" id="CLU_049367_2_0_1"/>
<keyword evidence="4" id="KW-1185">Reference proteome</keyword>
<dbReference type="eggNOG" id="ENOG502SRDU">
    <property type="taxonomic scope" value="Eukaryota"/>
</dbReference>
<dbReference type="GO" id="GO:0003677">
    <property type="term" value="F:DNA binding"/>
    <property type="evidence" value="ECO:0007669"/>
    <property type="project" value="UniProtKB-KW"/>
</dbReference>
<dbReference type="PROSITE" id="PS50090">
    <property type="entry name" value="MYB_LIKE"/>
    <property type="match status" value="1"/>
</dbReference>
<evidence type="ECO:0000313" key="4">
    <source>
        <dbReference type="Proteomes" id="UP000012174"/>
    </source>
</evidence>
<feature type="compositionally biased region" description="Basic residues" evidence="1">
    <location>
        <begin position="20"/>
        <end position="37"/>
    </location>
</feature>
<proteinExistence type="predicted"/>
<name>M7SXH8_EUTLA</name>
<dbReference type="SMART" id="SM00717">
    <property type="entry name" value="SANT"/>
    <property type="match status" value="1"/>
</dbReference>
<organism evidence="3 4">
    <name type="scientific">Eutypa lata (strain UCR-EL1)</name>
    <name type="common">Grapevine dieback disease fungus</name>
    <name type="synonym">Eutypa armeniacae</name>
    <dbReference type="NCBI Taxonomy" id="1287681"/>
    <lineage>
        <taxon>Eukaryota</taxon>
        <taxon>Fungi</taxon>
        <taxon>Dikarya</taxon>
        <taxon>Ascomycota</taxon>
        <taxon>Pezizomycotina</taxon>
        <taxon>Sordariomycetes</taxon>
        <taxon>Xylariomycetidae</taxon>
        <taxon>Xylariales</taxon>
        <taxon>Diatrypaceae</taxon>
        <taxon>Eutypa</taxon>
    </lineage>
</organism>
<evidence type="ECO:0000313" key="3">
    <source>
        <dbReference type="EMBL" id="EMR62266.1"/>
    </source>
</evidence>
<sequence length="188" mass="21465">MKLRLRSSKARSSNGELIPRKKVVKRPPPRGVNKRRRAMDDDMGRDDNSSEDDEQYEEEQRPSTPKRARIAPEVLPLGLERVDFHNLQVQQGSTGTLEEASSIEGTEVEVEVDGEEWSKEDDQVLVELVLEKLKLSKSDWEEIGKSFGTIGSRRDRGSCGRRWKTLMANGDIGLKPRTRRAKIHGTWR</sequence>
<feature type="domain" description="Myb-like" evidence="2">
    <location>
        <begin position="109"/>
        <end position="167"/>
    </location>
</feature>